<gene>
    <name evidence="8" type="ORF">jhhlp_005935</name>
</gene>
<accession>A0A2N3N4H6</accession>
<dbReference type="InterPro" id="IPR050074">
    <property type="entry name" value="DHO_dehydrogenase"/>
</dbReference>
<dbReference type="Pfam" id="PF01180">
    <property type="entry name" value="DHO_dh"/>
    <property type="match status" value="1"/>
</dbReference>
<dbReference type="PANTHER" id="PTHR48109:SF4">
    <property type="entry name" value="DIHYDROOROTATE DEHYDROGENASE (QUINONE), MITOCHONDRIAL"/>
    <property type="match status" value="1"/>
</dbReference>
<dbReference type="InterPro" id="IPR013785">
    <property type="entry name" value="Aldolase_TIM"/>
</dbReference>
<evidence type="ECO:0000256" key="1">
    <source>
        <dbReference type="ARBA" id="ARBA00001917"/>
    </source>
</evidence>
<evidence type="ECO:0000256" key="2">
    <source>
        <dbReference type="ARBA" id="ARBA00004725"/>
    </source>
</evidence>
<evidence type="ECO:0000259" key="7">
    <source>
        <dbReference type="Pfam" id="PF01180"/>
    </source>
</evidence>
<dbReference type="Gene3D" id="3.20.20.70">
    <property type="entry name" value="Aldolase class I"/>
    <property type="match status" value="1"/>
</dbReference>
<dbReference type="GO" id="GO:0006207">
    <property type="term" value="P:'de novo' pyrimidine nucleobase biosynthetic process"/>
    <property type="evidence" value="ECO:0007669"/>
    <property type="project" value="InterPro"/>
</dbReference>
<comment type="caution">
    <text evidence="8">The sequence shown here is derived from an EMBL/GenBank/DDBJ whole genome shotgun (WGS) entry which is preliminary data.</text>
</comment>
<dbReference type="CDD" id="cd04738">
    <property type="entry name" value="DHOD_2_like"/>
    <property type="match status" value="1"/>
</dbReference>
<dbReference type="STRING" id="41688.A0A2N3N4H6"/>
<keyword evidence="9" id="KW-1185">Reference proteome</keyword>
<protein>
    <recommendedName>
        <fullName evidence="7">Dihydroorotate dehydrogenase catalytic domain-containing protein</fullName>
    </recommendedName>
</protein>
<organism evidence="8 9">
    <name type="scientific">Lomentospora prolificans</name>
    <dbReference type="NCBI Taxonomy" id="41688"/>
    <lineage>
        <taxon>Eukaryota</taxon>
        <taxon>Fungi</taxon>
        <taxon>Dikarya</taxon>
        <taxon>Ascomycota</taxon>
        <taxon>Pezizomycotina</taxon>
        <taxon>Sordariomycetes</taxon>
        <taxon>Hypocreomycetidae</taxon>
        <taxon>Microascales</taxon>
        <taxon>Microascaceae</taxon>
        <taxon>Lomentospora</taxon>
    </lineage>
</organism>
<keyword evidence="5" id="KW-0560">Oxidoreductase</keyword>
<dbReference type="Proteomes" id="UP000233524">
    <property type="component" value="Unassembled WGS sequence"/>
</dbReference>
<dbReference type="GO" id="GO:0005743">
    <property type="term" value="C:mitochondrial inner membrane"/>
    <property type="evidence" value="ECO:0007669"/>
    <property type="project" value="TreeGrafter"/>
</dbReference>
<reference evidence="8 9" key="1">
    <citation type="journal article" date="2017" name="G3 (Bethesda)">
        <title>First Draft Genome Sequence of the Pathogenic Fungus Lomentospora prolificans (Formerly Scedosporium prolificans).</title>
        <authorList>
            <person name="Luo R."/>
            <person name="Zimin A."/>
            <person name="Workman R."/>
            <person name="Fan Y."/>
            <person name="Pertea G."/>
            <person name="Grossman N."/>
            <person name="Wear M.P."/>
            <person name="Jia B."/>
            <person name="Miller H."/>
            <person name="Casadevall A."/>
            <person name="Timp W."/>
            <person name="Zhang S.X."/>
            <person name="Salzberg S.L."/>
        </authorList>
    </citation>
    <scope>NUCLEOTIDE SEQUENCE [LARGE SCALE GENOMIC DNA]</scope>
    <source>
        <strain evidence="8 9">JHH-5317</strain>
    </source>
</reference>
<keyword evidence="4" id="KW-0288">FMN</keyword>
<proteinExistence type="predicted"/>
<dbReference type="InterPro" id="IPR005719">
    <property type="entry name" value="Dihydroorotate_DH_2"/>
</dbReference>
<comment type="cofactor">
    <cofactor evidence="1">
        <name>FMN</name>
        <dbReference type="ChEBI" id="CHEBI:58210"/>
    </cofactor>
</comment>
<dbReference type="VEuPathDB" id="FungiDB:jhhlp_005935"/>
<dbReference type="NCBIfam" id="TIGR01036">
    <property type="entry name" value="pyrD_sub2"/>
    <property type="match status" value="1"/>
</dbReference>
<dbReference type="InterPro" id="IPR005720">
    <property type="entry name" value="Dihydroorotate_DH_cat"/>
</dbReference>
<keyword evidence="3" id="KW-0285">Flavoprotein</keyword>
<sequence>MSFPALRAGSALRAFRSRASSNSLSSPRRFASTQSSTPGSSLKVLLYGSAAAVSAVAGYIYLTDTRSAFHRFIVPPALRAIFPDAEDAHHAGTASMKMLYSLGLHPRERRRALNDPSEPSLAVQVYDTKLDNPIGISAGLDKDAEVPDALFALGAGIVEVGGCTPKPQSGNPKPRVWRVPTIDGLVNCYGLNSRGADAMARTLRERLRLYARSRGLTEEDVLSGRAGVPTGSLLPGRLLCVQVAKNKDTDEKNAASDYAYCASRLAQYADVIVVNVSSPNTAGLRDLQSGDKLVGLLGAVVNAVETSTKGIRATPPRVMVKVSPDEDDDAQIKDIVRAVWESGVDGIIVGNTTKRKLQSVPTGVPITNREKSVLMMADGGFSGPSMYGRTLDLVKRYRKWLDVPSFKDKERKVIFATGGITNGKEALEIQNAGADVAMVYTGMVYGGAGTVTRIKDEMRKEIKSIKKE</sequence>
<keyword evidence="6" id="KW-0472">Membrane</keyword>
<evidence type="ECO:0000256" key="4">
    <source>
        <dbReference type="ARBA" id="ARBA00022643"/>
    </source>
</evidence>
<dbReference type="AlphaFoldDB" id="A0A2N3N4H6"/>
<dbReference type="GO" id="GO:0009220">
    <property type="term" value="P:pyrimidine ribonucleotide biosynthetic process"/>
    <property type="evidence" value="ECO:0007669"/>
    <property type="project" value="TreeGrafter"/>
</dbReference>
<dbReference type="GO" id="GO:0004152">
    <property type="term" value="F:dihydroorotate dehydrogenase activity"/>
    <property type="evidence" value="ECO:0007669"/>
    <property type="project" value="InterPro"/>
</dbReference>
<dbReference type="PANTHER" id="PTHR48109">
    <property type="entry name" value="DIHYDROOROTATE DEHYDROGENASE (QUINONE), MITOCHONDRIAL-RELATED"/>
    <property type="match status" value="1"/>
</dbReference>
<dbReference type="SUPFAM" id="SSF51395">
    <property type="entry name" value="FMN-linked oxidoreductases"/>
    <property type="match status" value="1"/>
</dbReference>
<evidence type="ECO:0000256" key="3">
    <source>
        <dbReference type="ARBA" id="ARBA00022630"/>
    </source>
</evidence>
<name>A0A2N3N4H6_9PEZI</name>
<feature type="domain" description="Dihydroorotate dehydrogenase catalytic" evidence="7">
    <location>
        <begin position="121"/>
        <end position="460"/>
    </location>
</feature>
<dbReference type="InParanoid" id="A0A2N3N4H6"/>
<evidence type="ECO:0000256" key="6">
    <source>
        <dbReference type="ARBA" id="ARBA00023136"/>
    </source>
</evidence>
<evidence type="ECO:0000256" key="5">
    <source>
        <dbReference type="ARBA" id="ARBA00023002"/>
    </source>
</evidence>
<evidence type="ECO:0000313" key="8">
    <source>
        <dbReference type="EMBL" id="PKS07333.1"/>
    </source>
</evidence>
<dbReference type="FunFam" id="3.20.20.70:FF:000242">
    <property type="entry name" value="Dihydroorotate reductase PyrE"/>
    <property type="match status" value="1"/>
</dbReference>
<dbReference type="EMBL" id="NLAX01000701">
    <property type="protein sequence ID" value="PKS07333.1"/>
    <property type="molecule type" value="Genomic_DNA"/>
</dbReference>
<dbReference type="OrthoDB" id="14784at2759"/>
<evidence type="ECO:0000313" key="9">
    <source>
        <dbReference type="Proteomes" id="UP000233524"/>
    </source>
</evidence>
<comment type="pathway">
    <text evidence="2">Pyrimidine metabolism; UMP biosynthesis via de novo pathway.</text>
</comment>